<feature type="region of interest" description="Disordered" evidence="1">
    <location>
        <begin position="38"/>
        <end position="63"/>
    </location>
</feature>
<feature type="region of interest" description="Disordered" evidence="1">
    <location>
        <begin position="93"/>
        <end position="138"/>
    </location>
</feature>
<proteinExistence type="predicted"/>
<evidence type="ECO:0000313" key="2">
    <source>
        <dbReference type="EMBL" id="CAD8468592.1"/>
    </source>
</evidence>
<gene>
    <name evidence="2" type="ORF">HPHI1048_LOCUS1998</name>
</gene>
<name>A0A7S0HC65_9CRYP</name>
<accession>A0A7S0HC65</accession>
<sequence length="166" mass="18377">MSPRVGPLNSMVMLSLYSKSAGQMMRVVLHRTIRDVGKRSGATTSTHPPPPSSLSSPLRPQDSEARYKAELFVSDLFSSTKSLIRMFEEQEDLPPKLKYSSSSSPPSPPPAHPTDSLSDWREPSSYAQTIHPNDTEWSRFHPTYQLAAPADSKEHLHVGYQNGGAE</sequence>
<dbReference type="EMBL" id="HBEO01002818">
    <property type="protein sequence ID" value="CAD8468592.1"/>
    <property type="molecule type" value="Transcribed_RNA"/>
</dbReference>
<dbReference type="AlphaFoldDB" id="A0A7S0HC65"/>
<organism evidence="2">
    <name type="scientific">Hanusia phi</name>
    <dbReference type="NCBI Taxonomy" id="3032"/>
    <lineage>
        <taxon>Eukaryota</taxon>
        <taxon>Cryptophyceae</taxon>
        <taxon>Pyrenomonadales</taxon>
        <taxon>Geminigeraceae</taxon>
        <taxon>Hanusia</taxon>
    </lineage>
</organism>
<protein>
    <submittedName>
        <fullName evidence="2">Uncharacterized protein</fullName>
    </submittedName>
</protein>
<evidence type="ECO:0000256" key="1">
    <source>
        <dbReference type="SAM" id="MobiDB-lite"/>
    </source>
</evidence>
<reference evidence="2" key="1">
    <citation type="submission" date="2021-01" db="EMBL/GenBank/DDBJ databases">
        <authorList>
            <person name="Corre E."/>
            <person name="Pelletier E."/>
            <person name="Niang G."/>
            <person name="Scheremetjew M."/>
            <person name="Finn R."/>
            <person name="Kale V."/>
            <person name="Holt S."/>
            <person name="Cochrane G."/>
            <person name="Meng A."/>
            <person name="Brown T."/>
            <person name="Cohen L."/>
        </authorList>
    </citation>
    <scope>NUCLEOTIDE SEQUENCE</scope>
    <source>
        <strain evidence="2">CCMP325</strain>
    </source>
</reference>